<evidence type="ECO:0000256" key="3">
    <source>
        <dbReference type="SAM" id="SignalP"/>
    </source>
</evidence>
<dbReference type="Pfam" id="PF25989">
    <property type="entry name" value="YknX_C"/>
    <property type="match status" value="1"/>
</dbReference>
<name>A0A1B0ZUN0_9RHOB</name>
<evidence type="ECO:0000313" key="6">
    <source>
        <dbReference type="EMBL" id="MDE4165339.1"/>
    </source>
</evidence>
<organism evidence="5 7">
    <name type="scientific">Phaeobacter gallaeciensis</name>
    <dbReference type="NCBI Taxonomy" id="60890"/>
    <lineage>
        <taxon>Bacteria</taxon>
        <taxon>Pseudomonadati</taxon>
        <taxon>Pseudomonadota</taxon>
        <taxon>Alphaproteobacteria</taxon>
        <taxon>Rhodobacterales</taxon>
        <taxon>Roseobacteraceae</taxon>
        <taxon>Phaeobacter</taxon>
    </lineage>
</organism>
<dbReference type="Gene3D" id="6.10.140.1990">
    <property type="match status" value="1"/>
</dbReference>
<evidence type="ECO:0000259" key="4">
    <source>
        <dbReference type="Pfam" id="PF25989"/>
    </source>
</evidence>
<dbReference type="PANTHER" id="PTHR32347">
    <property type="entry name" value="EFFLUX SYSTEM COMPONENT YKNX-RELATED"/>
    <property type="match status" value="1"/>
</dbReference>
<keyword evidence="2" id="KW-0175">Coiled coil</keyword>
<dbReference type="EMBL" id="JARCJK010000002">
    <property type="protein sequence ID" value="MDE4165339.1"/>
    <property type="molecule type" value="Genomic_DNA"/>
</dbReference>
<dbReference type="Gene3D" id="2.40.420.20">
    <property type="match status" value="1"/>
</dbReference>
<dbReference type="PATRIC" id="fig|60890.4.peg.2913"/>
<feature type="signal peptide" evidence="3">
    <location>
        <begin position="1"/>
        <end position="26"/>
    </location>
</feature>
<dbReference type="GO" id="GO:0019898">
    <property type="term" value="C:extrinsic component of membrane"/>
    <property type="evidence" value="ECO:0007669"/>
    <property type="project" value="InterPro"/>
</dbReference>
<dbReference type="Proteomes" id="UP001218364">
    <property type="component" value="Unassembled WGS sequence"/>
</dbReference>
<comment type="subcellular location">
    <subcellularLocation>
        <location evidence="1">Cell envelope</location>
    </subcellularLocation>
</comment>
<sequence length="402" mass="42601">MLRTRTVVMAAGVALVAGTLAFVAMRTDPVAVDLHQIGTGPLQVTVNADGKTRIREIYDVAAPITGTAQRAPVRVGDSVVAGETVVAVLTPAAANLLDARSQAEAEAAVREAEAGLAVARSKMRQASETLTLSESEFRRADTLVQRGVVSRTRLEEIEQKLHIDRAAMTAAVSALEMAKGTLDRARAALIEPGAAEAGQTCCLTVTAPMSGQVLTVDVLSEQTVLAGTRLISIGDPEDLEIVADLLSTDAVRLKEGDRAIVERWGRDALLEARVRRIEPAAYTKVSALGIEEQRVDVILDLTSAPDDYAGMGDGYAVFLRIVEWEGTDVLSVPLSAVFRQGAGWAVFVNEAGIARRKAVTLGRRNDRSAEVLEGLSPGDQVILHPSDLISDGSAIAPRPDQS</sequence>
<evidence type="ECO:0000313" key="7">
    <source>
        <dbReference type="Proteomes" id="UP000092565"/>
    </source>
</evidence>
<reference evidence="5 7" key="1">
    <citation type="submission" date="2016-04" db="EMBL/GenBank/DDBJ databases">
        <authorList>
            <person name="Evans L.H."/>
            <person name="Alamgir A."/>
            <person name="Owens N."/>
            <person name="Weber N.D."/>
            <person name="Virtaneva K."/>
            <person name="Barbian K."/>
            <person name="Babar A."/>
            <person name="Rosenke K."/>
        </authorList>
    </citation>
    <scope>NUCLEOTIDE SEQUENCE [LARGE SCALE GENOMIC DNA]</scope>
    <source>
        <strain evidence="5 7">JL2886</strain>
    </source>
</reference>
<dbReference type="InterPro" id="IPR058637">
    <property type="entry name" value="YknX-like_C"/>
</dbReference>
<feature type="domain" description="YknX-like C-terminal permuted SH3-like" evidence="4">
    <location>
        <begin position="329"/>
        <end position="395"/>
    </location>
</feature>
<evidence type="ECO:0000256" key="1">
    <source>
        <dbReference type="ARBA" id="ARBA00004196"/>
    </source>
</evidence>
<feature type="chain" id="PRO_5044370084" evidence="3">
    <location>
        <begin position="27"/>
        <end position="402"/>
    </location>
</feature>
<keyword evidence="3" id="KW-0732">Signal</keyword>
<dbReference type="AlphaFoldDB" id="A0A1B0ZUN0"/>
<gene>
    <name evidence="5" type="ORF">JL2886_02989</name>
    <name evidence="6" type="ORF">PXK24_06515</name>
</gene>
<dbReference type="OrthoDB" id="9791520at2"/>
<reference evidence="6 8" key="2">
    <citation type="submission" date="2023-02" db="EMBL/GenBank/DDBJ databases">
        <title>Population genomics of bacteria associated with diatom.</title>
        <authorList>
            <person name="Xie J."/>
            <person name="Wang H."/>
        </authorList>
    </citation>
    <scope>NUCLEOTIDE SEQUENCE [LARGE SCALE GENOMIC DNA]</scope>
    <source>
        <strain evidence="6 8">PT47_8</strain>
    </source>
</reference>
<dbReference type="InterPro" id="IPR050465">
    <property type="entry name" value="UPF0194_transport"/>
</dbReference>
<keyword evidence="7" id="KW-1185">Reference proteome</keyword>
<dbReference type="PANTHER" id="PTHR32347:SF29">
    <property type="entry name" value="UPF0194 MEMBRANE PROTEIN YBHG"/>
    <property type="match status" value="1"/>
</dbReference>
<dbReference type="GO" id="GO:1990961">
    <property type="term" value="P:xenobiotic detoxification by transmembrane export across the plasma membrane"/>
    <property type="evidence" value="ECO:0007669"/>
    <property type="project" value="InterPro"/>
</dbReference>
<evidence type="ECO:0000313" key="8">
    <source>
        <dbReference type="Proteomes" id="UP001218364"/>
    </source>
</evidence>
<evidence type="ECO:0000313" key="5">
    <source>
        <dbReference type="EMBL" id="ANP37875.1"/>
    </source>
</evidence>
<dbReference type="RefSeq" id="WP_065272631.1">
    <property type="nucleotide sequence ID" value="NZ_CP015124.1"/>
</dbReference>
<dbReference type="GO" id="GO:0030313">
    <property type="term" value="C:cell envelope"/>
    <property type="evidence" value="ECO:0007669"/>
    <property type="project" value="UniProtKB-SubCell"/>
</dbReference>
<dbReference type="EMBL" id="CP015124">
    <property type="protein sequence ID" value="ANP37875.1"/>
    <property type="molecule type" value="Genomic_DNA"/>
</dbReference>
<evidence type="ECO:0000256" key="2">
    <source>
        <dbReference type="ARBA" id="ARBA00023054"/>
    </source>
</evidence>
<accession>A0A1B0ZUN0</accession>
<dbReference type="Gene3D" id="2.40.50.100">
    <property type="match status" value="1"/>
</dbReference>
<dbReference type="InterPro" id="IPR030190">
    <property type="entry name" value="MacA_alpha-hairpin_sf"/>
</dbReference>
<protein>
    <submittedName>
        <fullName evidence="6">HlyD family efflux transporter periplasmic adaptor subunit</fullName>
    </submittedName>
    <submittedName>
        <fullName evidence="5">RND transporter</fullName>
    </submittedName>
</protein>
<dbReference type="GO" id="GO:1990195">
    <property type="term" value="C:macrolide transmembrane transporter complex"/>
    <property type="evidence" value="ECO:0007669"/>
    <property type="project" value="InterPro"/>
</dbReference>
<proteinExistence type="predicted"/>
<dbReference type="Proteomes" id="UP000092565">
    <property type="component" value="Chromosome"/>
</dbReference>